<dbReference type="Gene3D" id="1.20.1440.100">
    <property type="entry name" value="SG protein - dephosphorylation function"/>
    <property type="match status" value="1"/>
</dbReference>
<dbReference type="PANTHER" id="PTHR43344">
    <property type="entry name" value="PHOSPHOSERINE PHOSPHATASE"/>
    <property type="match status" value="1"/>
</dbReference>
<dbReference type="Gene3D" id="3.40.50.1000">
    <property type="entry name" value="HAD superfamily/HAD-like"/>
    <property type="match status" value="1"/>
</dbReference>
<evidence type="ECO:0000313" key="2">
    <source>
        <dbReference type="EMBL" id="OIV35294.1"/>
    </source>
</evidence>
<dbReference type="AlphaFoldDB" id="A0A1J7B9K8"/>
<gene>
    <name evidence="2" type="ORF">BIV57_22325</name>
</gene>
<dbReference type="Pfam" id="PF12710">
    <property type="entry name" value="HAD"/>
    <property type="match status" value="1"/>
</dbReference>
<evidence type="ECO:0000313" key="3">
    <source>
        <dbReference type="Proteomes" id="UP000243342"/>
    </source>
</evidence>
<dbReference type="EMBL" id="MLCF01000166">
    <property type="protein sequence ID" value="OIV35294.1"/>
    <property type="molecule type" value="Genomic_DNA"/>
</dbReference>
<comment type="caution">
    <text evidence="2">The sequence shown here is derived from an EMBL/GenBank/DDBJ whole genome shotgun (WGS) entry which is preliminary data.</text>
</comment>
<proteinExistence type="inferred from homology"/>
<reference evidence="2 3" key="1">
    <citation type="submission" date="2016-10" db="EMBL/GenBank/DDBJ databases">
        <title>Genome sequence of Streptomyces gilvigriseus MUSC 26.</title>
        <authorList>
            <person name="Lee L.-H."/>
            <person name="Ser H.-L."/>
        </authorList>
    </citation>
    <scope>NUCLEOTIDE SEQUENCE [LARGE SCALE GENOMIC DNA]</scope>
    <source>
        <strain evidence="2 3">MUSC 26</strain>
    </source>
</reference>
<name>A0A1J7B9K8_9ACTN</name>
<dbReference type="Proteomes" id="UP000243342">
    <property type="component" value="Unassembled WGS sequence"/>
</dbReference>
<dbReference type="GO" id="GO:0016787">
    <property type="term" value="F:hydrolase activity"/>
    <property type="evidence" value="ECO:0007669"/>
    <property type="project" value="UniProtKB-KW"/>
</dbReference>
<dbReference type="InterPro" id="IPR023214">
    <property type="entry name" value="HAD_sf"/>
</dbReference>
<accession>A0A1J7B9K8</accession>
<dbReference type="InterPro" id="IPR006385">
    <property type="entry name" value="HAD_hydro_SerB1"/>
</dbReference>
<protein>
    <submittedName>
        <fullName evidence="2">Hydrolase</fullName>
    </submittedName>
</protein>
<keyword evidence="3" id="KW-1185">Reference proteome</keyword>
<dbReference type="STRING" id="1428644.BIV57_22325"/>
<dbReference type="PANTHER" id="PTHR43344:SF15">
    <property type="entry name" value="PHOSPHOSERINE PHOSPHATASE SERB1"/>
    <property type="match status" value="1"/>
</dbReference>
<sequence length="276" mass="29369">MPGAPSPSAAAGRPVRAAAFFDLDNTLLQGAALFHIARGLYARRFFGPRDLARYAARQTLFRVRAVEDMAHLTRSRDEALALIAGRPEAELRAMVEEIYDEFLAARIWPGTRALAQAHLDRGEPVWILTAAPAECAETIAARLGLTGGLGTVAETSSAGTYTGRLRGAPLHGPEKAAAVRRLAAAEGWELGRCSAYSDSSNDLPMLEAVGRPVAVNPDAELRRRARELGWPVRDFRTARKAVRAGAPALAAAGVGAALALAAARSPQHAGQRSPRR</sequence>
<dbReference type="RefSeq" id="WP_071658749.1">
    <property type="nucleotide sequence ID" value="NZ_MLCF01000166.1"/>
</dbReference>
<dbReference type="SUPFAM" id="SSF56784">
    <property type="entry name" value="HAD-like"/>
    <property type="match status" value="1"/>
</dbReference>
<keyword evidence="2" id="KW-0378">Hydrolase</keyword>
<organism evidence="2 3">
    <name type="scientific">Mangrovactinospora gilvigrisea</name>
    <dbReference type="NCBI Taxonomy" id="1428644"/>
    <lineage>
        <taxon>Bacteria</taxon>
        <taxon>Bacillati</taxon>
        <taxon>Actinomycetota</taxon>
        <taxon>Actinomycetes</taxon>
        <taxon>Kitasatosporales</taxon>
        <taxon>Streptomycetaceae</taxon>
        <taxon>Mangrovactinospora</taxon>
    </lineage>
</organism>
<dbReference type="NCBIfam" id="TIGR01490">
    <property type="entry name" value="HAD-SF-IB-hyp1"/>
    <property type="match status" value="1"/>
</dbReference>
<dbReference type="InterPro" id="IPR050582">
    <property type="entry name" value="HAD-like_SerB"/>
</dbReference>
<dbReference type="InterPro" id="IPR036412">
    <property type="entry name" value="HAD-like_sf"/>
</dbReference>
<evidence type="ECO:0000256" key="1">
    <source>
        <dbReference type="ARBA" id="ARBA00009184"/>
    </source>
</evidence>
<dbReference type="NCBIfam" id="TIGR01488">
    <property type="entry name" value="HAD-SF-IB"/>
    <property type="match status" value="1"/>
</dbReference>
<comment type="similarity">
    <text evidence="1">Belongs to the HAD-like hydrolase superfamily. SerB family.</text>
</comment>